<dbReference type="FunCoup" id="A0A1D6JVP5">
    <property type="interactions" value="138"/>
</dbReference>
<dbReference type="Pfam" id="PF07714">
    <property type="entry name" value="PK_Tyr_Ser-Thr"/>
    <property type="match status" value="1"/>
</dbReference>
<evidence type="ECO:0000256" key="3">
    <source>
        <dbReference type="ARBA" id="ARBA00022741"/>
    </source>
</evidence>
<gene>
    <name evidence="7" type="ORF">ZEAMMB73_Zm00001d028386</name>
</gene>
<dbReference type="AlphaFoldDB" id="A0A1D6JVP5"/>
<evidence type="ECO:0000256" key="4">
    <source>
        <dbReference type="ARBA" id="ARBA00022777"/>
    </source>
</evidence>
<keyword evidence="3 6" id="KW-0547">Nucleotide-binding</keyword>
<dbReference type="SMART" id="SM00220">
    <property type="entry name" value="S_TKc"/>
    <property type="match status" value="1"/>
</dbReference>
<feature type="binding site" evidence="6">
    <location>
        <position position="378"/>
    </location>
    <ligand>
        <name>ATP</name>
        <dbReference type="ChEBI" id="CHEBI:30616"/>
    </ligand>
</feature>
<dbReference type="eggNOG" id="ENOG502QVZI">
    <property type="taxonomic scope" value="Eukaryota"/>
</dbReference>
<reference evidence="7" key="1">
    <citation type="submission" date="2015-12" db="EMBL/GenBank/DDBJ databases">
        <title>Update maize B73 reference genome by single molecule sequencing technologies.</title>
        <authorList>
            <consortium name="Maize Genome Sequencing Project"/>
            <person name="Ware D."/>
        </authorList>
    </citation>
    <scope>NUCLEOTIDE SEQUENCE [LARGE SCALE GENOMIC DNA]</scope>
    <source>
        <tissue evidence="7">Seedling</tissue>
    </source>
</reference>
<dbReference type="OMA" id="CRWFSHE"/>
<evidence type="ECO:0000256" key="2">
    <source>
        <dbReference type="ARBA" id="ARBA00022679"/>
    </source>
</evidence>
<evidence type="ECO:0000256" key="6">
    <source>
        <dbReference type="PROSITE-ProRule" id="PRU10141"/>
    </source>
</evidence>
<evidence type="ECO:0000256" key="5">
    <source>
        <dbReference type="ARBA" id="ARBA00022840"/>
    </source>
</evidence>
<dbReference type="InParanoid" id="A0A1D6JVP5"/>
<protein>
    <submittedName>
        <fullName evidence="7">Protein kinase superfamily protein</fullName>
    </submittedName>
</protein>
<dbReference type="PANTHER" id="PTHR47987">
    <property type="entry name" value="OS08G0249100 PROTEIN"/>
    <property type="match status" value="1"/>
</dbReference>
<dbReference type="GO" id="GO:0004672">
    <property type="term" value="F:protein kinase activity"/>
    <property type="evidence" value="ECO:0007669"/>
    <property type="project" value="InterPro"/>
</dbReference>
<dbReference type="Gene3D" id="3.40.50.620">
    <property type="entry name" value="HUPs"/>
    <property type="match status" value="1"/>
</dbReference>
<dbReference type="PROSITE" id="PS00108">
    <property type="entry name" value="PROTEIN_KINASE_ST"/>
    <property type="match status" value="1"/>
</dbReference>
<evidence type="ECO:0000256" key="1">
    <source>
        <dbReference type="ARBA" id="ARBA00022527"/>
    </source>
</evidence>
<dbReference type="PANTHER" id="PTHR47987:SF11">
    <property type="entry name" value="RECEPTOR-LIKE CYTOSOLIC SERINE_THREONINE-PROTEIN KINASE RBK1 ISOFORM X1"/>
    <property type="match status" value="1"/>
</dbReference>
<keyword evidence="5 6" id="KW-0067">ATP-binding</keyword>
<dbReference type="InterPro" id="IPR046958">
    <property type="entry name" value="RBK1/2/STUNTED"/>
</dbReference>
<dbReference type="PROSITE" id="PS00107">
    <property type="entry name" value="PROTEIN_KINASE_ATP"/>
    <property type="match status" value="1"/>
</dbReference>
<dbReference type="InterPro" id="IPR017441">
    <property type="entry name" value="Protein_kinase_ATP_BS"/>
</dbReference>
<dbReference type="ExpressionAtlas" id="A0A1D6JVP5">
    <property type="expression patterns" value="baseline and differential"/>
</dbReference>
<dbReference type="Gene3D" id="3.30.200.20">
    <property type="entry name" value="Phosphorylase Kinase, domain 1"/>
    <property type="match status" value="1"/>
</dbReference>
<dbReference type="InterPro" id="IPR011009">
    <property type="entry name" value="Kinase-like_dom_sf"/>
</dbReference>
<proteinExistence type="predicted"/>
<dbReference type="InterPro" id="IPR008271">
    <property type="entry name" value="Ser/Thr_kinase_AS"/>
</dbReference>
<dbReference type="InterPro" id="IPR000719">
    <property type="entry name" value="Prot_kinase_dom"/>
</dbReference>
<keyword evidence="1" id="KW-0723">Serine/threonine-protein kinase</keyword>
<sequence length="695" mass="75561">MAADHGEGVGRCILVGLHMDAVGRDLLQWALHQEVRRGDRIVAVHIYRKSDKTNTLKLIRTLDDYLAEYEALCNQKQVVLVGRVTPGSSIQKELVKEAKLCAAMVVVLGANKKYSFGGSSCLAKYCAKKLPPTTTVVAIQDGKAVFVREAPRPPLGAEPKPVLRTVLHPSVGLEPKVIIPNPNRRARSMSMDLDAPCCGHGAADAPASRCLDDATKGDGGVAPEQRLGWPLLRRAHAAAAASAAPVQTPGGKNHEPRKQSVVHWVMSLPRRSAPSESAEPHAGAGLESELKAMLGGSGARCRWFRYEELYDSTNHFSAGASSLFLIVSLAPFRFQLTRFLAVTDRPRSWLVAENLIGNGGNSRVYRGSLACGRQVAIKLCKASAEASKDFLREVDIITKLQHHRIVPLIGVCVEGRNLISVYRYLPRGSLEDNLHGERSKPALSWENRYKAALGIAEALSYLHSGSPRPVIHRDVKSSNILLAEEFEPQLSDFGLAIWAPTNPTSVTHSDVVGTFGYLAPEYFMYGKVTDRVDVYALGVVLLELLSGRKSISSDGSSPKGQESLVMWATPVLSSGNICDLLDPRLDVKHDEVEVRRMASAASLCLRRSARLRPPISQILSILRGESAASIADQGATEPDCVDDEAYPAANVRSHLGLALLDVEDSESISSTEHSSGLSPLEEYLRERWSRSSSFD</sequence>
<dbReference type="FunFam" id="3.30.200.20:FF:000268">
    <property type="entry name" value="probable receptor-like serine/threonine-protein kinase At5g57670"/>
    <property type="match status" value="1"/>
</dbReference>
<keyword evidence="2" id="KW-0808">Transferase</keyword>
<dbReference type="InterPro" id="IPR014729">
    <property type="entry name" value="Rossmann-like_a/b/a_fold"/>
</dbReference>
<keyword evidence="4 7" id="KW-0418">Kinase</keyword>
<name>A0A1D6JVP5_MAIZE</name>
<dbReference type="InterPro" id="IPR001245">
    <property type="entry name" value="Ser-Thr/Tyr_kinase_cat_dom"/>
</dbReference>
<dbReference type="PaxDb" id="4577-GRMZM5G818431_P02"/>
<dbReference type="EMBL" id="CM007647">
    <property type="protein sequence ID" value="ONL95869.1"/>
    <property type="molecule type" value="Genomic_DNA"/>
</dbReference>
<accession>A0A1D6JVP5</accession>
<dbReference type="STRING" id="4577.A0A1D6JVP5"/>
<dbReference type="SMR" id="A0A1D6JVP5"/>
<dbReference type="Gene3D" id="1.10.510.10">
    <property type="entry name" value="Transferase(Phosphotransferase) domain 1"/>
    <property type="match status" value="1"/>
</dbReference>
<dbReference type="FunFam" id="3.40.50.620:FF:000215">
    <property type="entry name" value="Os03g0241600 protein"/>
    <property type="match status" value="1"/>
</dbReference>
<organism evidence="7">
    <name type="scientific">Zea mays</name>
    <name type="common">Maize</name>
    <dbReference type="NCBI Taxonomy" id="4577"/>
    <lineage>
        <taxon>Eukaryota</taxon>
        <taxon>Viridiplantae</taxon>
        <taxon>Streptophyta</taxon>
        <taxon>Embryophyta</taxon>
        <taxon>Tracheophyta</taxon>
        <taxon>Spermatophyta</taxon>
        <taxon>Magnoliopsida</taxon>
        <taxon>Liliopsida</taxon>
        <taxon>Poales</taxon>
        <taxon>Poaceae</taxon>
        <taxon>PACMAD clade</taxon>
        <taxon>Panicoideae</taxon>
        <taxon>Andropogonodae</taxon>
        <taxon>Andropogoneae</taxon>
        <taxon>Tripsacinae</taxon>
        <taxon>Zea</taxon>
    </lineage>
</organism>
<dbReference type="GO" id="GO:0005524">
    <property type="term" value="F:ATP binding"/>
    <property type="evidence" value="ECO:0007669"/>
    <property type="project" value="UniProtKB-UniRule"/>
</dbReference>
<dbReference type="PROSITE" id="PS50011">
    <property type="entry name" value="PROTEIN_KINASE_DOM"/>
    <property type="match status" value="1"/>
</dbReference>
<dbReference type="SUPFAM" id="SSF56112">
    <property type="entry name" value="Protein kinase-like (PK-like)"/>
    <property type="match status" value="1"/>
</dbReference>
<dbReference type="FunFam" id="1.10.510.10:FF:000284">
    <property type="entry name" value="Putative receptor-like serine/threonine-protein kinase"/>
    <property type="match status" value="1"/>
</dbReference>
<evidence type="ECO:0000313" key="7">
    <source>
        <dbReference type="EMBL" id="ONL95869.1"/>
    </source>
</evidence>